<feature type="domain" description="Oxidoreductase molybdopterin-binding" evidence="10">
    <location>
        <begin position="53"/>
        <end position="235"/>
    </location>
</feature>
<dbReference type="InterPro" id="IPR014756">
    <property type="entry name" value="Ig_E-set"/>
</dbReference>
<evidence type="ECO:0000256" key="6">
    <source>
        <dbReference type="ARBA" id="ARBA00022723"/>
    </source>
</evidence>
<dbReference type="PANTHER" id="PTHR19372:SF7">
    <property type="entry name" value="SULFITE OXIDASE, MITOCHONDRIAL"/>
    <property type="match status" value="1"/>
</dbReference>
<dbReference type="Gene3D" id="2.60.40.650">
    <property type="match status" value="1"/>
</dbReference>
<dbReference type="InterPro" id="IPR008335">
    <property type="entry name" value="Mopterin_OxRdtase_euk"/>
</dbReference>
<dbReference type="PRINTS" id="PR00407">
    <property type="entry name" value="EUMOPTERIN"/>
</dbReference>
<comment type="pathway">
    <text evidence="2">Sulfur metabolism.</text>
</comment>
<dbReference type="PANTHER" id="PTHR19372">
    <property type="entry name" value="SULFITE REDUCTASE"/>
    <property type="match status" value="1"/>
</dbReference>
<organism evidence="12 13">
    <name type="scientific">Cinchona calisaya</name>
    <dbReference type="NCBI Taxonomy" id="153742"/>
    <lineage>
        <taxon>Eukaryota</taxon>
        <taxon>Viridiplantae</taxon>
        <taxon>Streptophyta</taxon>
        <taxon>Embryophyta</taxon>
        <taxon>Tracheophyta</taxon>
        <taxon>Spermatophyta</taxon>
        <taxon>Magnoliopsida</taxon>
        <taxon>eudicotyledons</taxon>
        <taxon>Gunneridae</taxon>
        <taxon>Pentapetalae</taxon>
        <taxon>asterids</taxon>
        <taxon>lamiids</taxon>
        <taxon>Gentianales</taxon>
        <taxon>Rubiaceae</taxon>
        <taxon>Cinchonoideae</taxon>
        <taxon>Cinchoneae</taxon>
        <taxon>Cinchona</taxon>
    </lineage>
</organism>
<feature type="region of interest" description="Disordered" evidence="9">
    <location>
        <begin position="1"/>
        <end position="26"/>
    </location>
</feature>
<evidence type="ECO:0000256" key="5">
    <source>
        <dbReference type="ARBA" id="ARBA00022505"/>
    </source>
</evidence>
<name>A0ABD3A382_9GENT</name>
<dbReference type="InterPro" id="IPR005066">
    <property type="entry name" value="MoCF_OxRdtse_dimer"/>
</dbReference>
<accession>A0ABD3A382</accession>
<feature type="domain" description="Moybdenum cofactor oxidoreductase dimerisation" evidence="11">
    <location>
        <begin position="259"/>
        <end position="388"/>
    </location>
</feature>
<dbReference type="InterPro" id="IPR036374">
    <property type="entry name" value="OxRdtase_Mopterin-bd_sf"/>
</dbReference>
<evidence type="ECO:0000256" key="2">
    <source>
        <dbReference type="ARBA" id="ARBA00004678"/>
    </source>
</evidence>
<evidence type="ECO:0000259" key="10">
    <source>
        <dbReference type="Pfam" id="PF00174"/>
    </source>
</evidence>
<evidence type="ECO:0000256" key="7">
    <source>
        <dbReference type="ARBA" id="ARBA00023002"/>
    </source>
</evidence>
<evidence type="ECO:0000259" key="11">
    <source>
        <dbReference type="Pfam" id="PF03404"/>
    </source>
</evidence>
<dbReference type="SUPFAM" id="SSF81296">
    <property type="entry name" value="E set domains"/>
    <property type="match status" value="1"/>
</dbReference>
<dbReference type="Pfam" id="PF03404">
    <property type="entry name" value="Mo-co_dimer"/>
    <property type="match status" value="1"/>
</dbReference>
<evidence type="ECO:0000313" key="12">
    <source>
        <dbReference type="EMBL" id="KAL3526182.1"/>
    </source>
</evidence>
<dbReference type="SUPFAM" id="SSF56524">
    <property type="entry name" value="Oxidoreductase molybdopterin-binding domain"/>
    <property type="match status" value="1"/>
</dbReference>
<dbReference type="GO" id="GO:0008482">
    <property type="term" value="F:sulfite oxidase activity"/>
    <property type="evidence" value="ECO:0007669"/>
    <property type="project" value="UniProtKB-EC"/>
</dbReference>
<dbReference type="Pfam" id="PF00174">
    <property type="entry name" value="Oxidored_molyb"/>
    <property type="match status" value="1"/>
</dbReference>
<dbReference type="EC" id="1.8.3.1" evidence="4"/>
<dbReference type="CDD" id="cd02111">
    <property type="entry name" value="eukary_SO_Moco"/>
    <property type="match status" value="1"/>
</dbReference>
<sequence length="393" mass="43562">MPGLSAPSDYSREPPRHPSLKINAKEPFNAEPPRAALISSYVTSVDHFYKRNHGPIPIVEDIDRYSVTITGLVEKPKDIFMKDVWSLPKYTVPATLQCAGNRRTAMSKTRKVKGVGWDIAAIGNAVWSGAKLTDVLEYIGIPKLTSVTPLGGKHVEFVSIDKCKEENGGPYKASIPLIQATNPVADVLLAYEMNGEPLNRDHGYPLRVIVPGVIGARSVKWLDSINIIAEECQGFFMQKDYKMFPPSVDWDNINWSTRKPQMDFPVQCAICSLEDINLIKHGKIIIKGYAVSGGGRGIERVDVSIDGGKTWLEASRYQKPGIPYIADDASSDKWAWVFFEAEAEVPQTAEIVAKAVDTAANVQPENVEVIWNLRGILNTSWHRVHVRVGHSNM</sequence>
<evidence type="ECO:0000313" key="13">
    <source>
        <dbReference type="Proteomes" id="UP001630127"/>
    </source>
</evidence>
<reference evidence="12 13" key="1">
    <citation type="submission" date="2024-11" db="EMBL/GenBank/DDBJ databases">
        <title>A near-complete genome assembly of Cinchona calisaya.</title>
        <authorList>
            <person name="Lian D.C."/>
            <person name="Zhao X.W."/>
            <person name="Wei L."/>
        </authorList>
    </citation>
    <scope>NUCLEOTIDE SEQUENCE [LARGE SCALE GENOMIC DNA]</scope>
    <source>
        <tissue evidence="12">Nenye</tissue>
    </source>
</reference>
<dbReference type="Gene3D" id="3.90.420.10">
    <property type="entry name" value="Oxidoreductase, molybdopterin-binding domain"/>
    <property type="match status" value="1"/>
</dbReference>
<evidence type="ECO:0000256" key="1">
    <source>
        <dbReference type="ARBA" id="ARBA00001924"/>
    </source>
</evidence>
<comment type="cofactor">
    <cofactor evidence="1">
        <name>Mo-molybdopterin</name>
        <dbReference type="ChEBI" id="CHEBI:71302"/>
    </cofactor>
</comment>
<comment type="caution">
    <text evidence="12">The sequence shown here is derived from an EMBL/GenBank/DDBJ whole genome shotgun (WGS) entry which is preliminary data.</text>
</comment>
<dbReference type="Proteomes" id="UP001630127">
    <property type="component" value="Unassembled WGS sequence"/>
</dbReference>
<dbReference type="FunFam" id="2.60.40.650:FF:000002">
    <property type="entry name" value="sulfite oxidase"/>
    <property type="match status" value="1"/>
</dbReference>
<dbReference type="AlphaFoldDB" id="A0ABD3A382"/>
<evidence type="ECO:0000256" key="4">
    <source>
        <dbReference type="ARBA" id="ARBA00012505"/>
    </source>
</evidence>
<dbReference type="FunFam" id="3.90.420.10:FF:000004">
    <property type="entry name" value="Sulfite oxidase"/>
    <property type="match status" value="1"/>
</dbReference>
<dbReference type="GO" id="GO:0046872">
    <property type="term" value="F:metal ion binding"/>
    <property type="evidence" value="ECO:0007669"/>
    <property type="project" value="UniProtKB-KW"/>
</dbReference>
<protein>
    <recommendedName>
        <fullName evidence="8">Sulfite oxidase</fullName>
        <ecNumber evidence="4">1.8.3.1</ecNumber>
    </recommendedName>
</protein>
<evidence type="ECO:0000256" key="3">
    <source>
        <dbReference type="ARBA" id="ARBA00004971"/>
    </source>
</evidence>
<proteinExistence type="predicted"/>
<dbReference type="EMBL" id="JBJUIK010000006">
    <property type="protein sequence ID" value="KAL3526182.1"/>
    <property type="molecule type" value="Genomic_DNA"/>
</dbReference>
<evidence type="ECO:0000256" key="8">
    <source>
        <dbReference type="ARBA" id="ARBA00070338"/>
    </source>
</evidence>
<keyword evidence="7" id="KW-0560">Oxidoreductase</keyword>
<evidence type="ECO:0000256" key="9">
    <source>
        <dbReference type="SAM" id="MobiDB-lite"/>
    </source>
</evidence>
<gene>
    <name evidence="12" type="ORF">ACH5RR_014554</name>
</gene>
<keyword evidence="6" id="KW-0479">Metal-binding</keyword>
<dbReference type="InterPro" id="IPR000572">
    <property type="entry name" value="OxRdtase_Mopterin-bd_dom"/>
</dbReference>
<keyword evidence="13" id="KW-1185">Reference proteome</keyword>
<keyword evidence="5" id="KW-0500">Molybdenum</keyword>
<comment type="pathway">
    <text evidence="3">Energy metabolism; sulfur metabolism.</text>
</comment>